<keyword evidence="2" id="KW-1185">Reference proteome</keyword>
<dbReference type="EMBL" id="QHHU01000132">
    <property type="protein sequence ID" value="RSM34658.1"/>
    <property type="molecule type" value="Genomic_DNA"/>
</dbReference>
<proteinExistence type="predicted"/>
<dbReference type="Proteomes" id="UP000286716">
    <property type="component" value="Unassembled WGS sequence"/>
</dbReference>
<gene>
    <name evidence="1" type="ORF">DMA12_47455</name>
</gene>
<dbReference type="AlphaFoldDB" id="A0A428VV49"/>
<name>A0A428VV49_AMYBA</name>
<protein>
    <submittedName>
        <fullName evidence="1">Uncharacterized protein</fullName>
    </submittedName>
</protein>
<accession>A0A428VV49</accession>
<organism evidence="1 2">
    <name type="scientific">Amycolatopsis balhimycina DSM 5908</name>
    <dbReference type="NCBI Taxonomy" id="1081091"/>
    <lineage>
        <taxon>Bacteria</taxon>
        <taxon>Bacillati</taxon>
        <taxon>Actinomycetota</taxon>
        <taxon>Actinomycetes</taxon>
        <taxon>Pseudonocardiales</taxon>
        <taxon>Pseudonocardiaceae</taxon>
        <taxon>Amycolatopsis</taxon>
    </lineage>
</organism>
<sequence>MGTSIYRRRIATAVSVAGEFASEAVYPDGLTEAAIDALLEEVDRELAADEFAAEAAYRFDFNDQRRVSRARRRADREALRALPTGIQVRPFKGEAA</sequence>
<evidence type="ECO:0000313" key="2">
    <source>
        <dbReference type="Proteomes" id="UP000286716"/>
    </source>
</evidence>
<dbReference type="RefSeq" id="WP_026468785.1">
    <property type="nucleotide sequence ID" value="NZ_QHHU01000132.1"/>
</dbReference>
<reference evidence="1 2" key="1">
    <citation type="submission" date="2018-05" db="EMBL/GenBank/DDBJ databases">
        <title>Evolution of GPA BGCs.</title>
        <authorList>
            <person name="Waglechner N."/>
            <person name="Wright G.D."/>
        </authorList>
    </citation>
    <scope>NUCLEOTIDE SEQUENCE [LARGE SCALE GENOMIC DNA]</scope>
    <source>
        <strain evidence="1 2">DSM 5908</strain>
    </source>
</reference>
<comment type="caution">
    <text evidence="1">The sequence shown here is derived from an EMBL/GenBank/DDBJ whole genome shotgun (WGS) entry which is preliminary data.</text>
</comment>
<dbReference type="OrthoDB" id="3638218at2"/>
<evidence type="ECO:0000313" key="1">
    <source>
        <dbReference type="EMBL" id="RSM34658.1"/>
    </source>
</evidence>